<evidence type="ECO:0000313" key="4">
    <source>
        <dbReference type="Proteomes" id="UP000807342"/>
    </source>
</evidence>
<feature type="non-terminal residue" evidence="3">
    <location>
        <position position="490"/>
    </location>
</feature>
<sequence length="490" mass="56211">MRTHLLLAATLALCLSANAVWPWTGGAEASTTQPAYATWSKAELQQWLEDHKVPVPTHTKQSAESELRDLVAENWYSTTAWTYDQYAQAQRSFMDMRDTAFDKWDESKLREFLLRQGVVAPKGPREQLVMMAKNYYLGYEGAAKSLASSASTAASEATAGVSKGAESLATKASSAAAQAETEVARAIDRSKDYVWSTWDDSQMRAYLESKGLLKTKAEKRRDEMVTLMEDYYNKATTPAWGAWSDSYMHEWLVSHDIIKSDFEKNRDQLRAQLERYYYTPQDRVWSTWSDSELRQWLVEHGITKGDTQVSREKMQKMVEDNYLQAKDVFWSAWSDNQIRQWLIDQGYLRSDAQVKRDELIKLANEQYTDTTSKTAAYLTWPDARLRAFLREHGVDDSELPGTRPGLLQETRIRWIQVQNRAEAAFNKVREIVNEGVGKAEDALHRIVSVVSNSKDKVYHSYEDGVRRAQETEDAAKQRMREAEKAKEKRG</sequence>
<dbReference type="InterPro" id="IPR018803">
    <property type="entry name" value="Ish1/Msc1-like"/>
</dbReference>
<gene>
    <name evidence="3" type="ORF">P691DRAFT_699577</name>
</gene>
<name>A0A9P6C4J7_9AGAR</name>
<dbReference type="AlphaFoldDB" id="A0A9P6C4J7"/>
<organism evidence="3 4">
    <name type="scientific">Macrolepiota fuliginosa MF-IS2</name>
    <dbReference type="NCBI Taxonomy" id="1400762"/>
    <lineage>
        <taxon>Eukaryota</taxon>
        <taxon>Fungi</taxon>
        <taxon>Dikarya</taxon>
        <taxon>Basidiomycota</taxon>
        <taxon>Agaricomycotina</taxon>
        <taxon>Agaricomycetes</taxon>
        <taxon>Agaricomycetidae</taxon>
        <taxon>Agaricales</taxon>
        <taxon>Agaricineae</taxon>
        <taxon>Agaricaceae</taxon>
        <taxon>Macrolepiota</taxon>
    </lineage>
</organism>
<dbReference type="EMBL" id="MU151087">
    <property type="protein sequence ID" value="KAF9451357.1"/>
    <property type="molecule type" value="Genomic_DNA"/>
</dbReference>
<keyword evidence="2" id="KW-0732">Signal</keyword>
<comment type="caution">
    <text evidence="3">The sequence shown here is derived from an EMBL/GenBank/DDBJ whole genome shotgun (WGS) entry which is preliminary data.</text>
</comment>
<feature type="chain" id="PRO_5040187178" evidence="2">
    <location>
        <begin position="20"/>
        <end position="490"/>
    </location>
</feature>
<dbReference type="OrthoDB" id="2527403at2759"/>
<proteinExistence type="predicted"/>
<keyword evidence="4" id="KW-1185">Reference proteome</keyword>
<evidence type="ECO:0000256" key="1">
    <source>
        <dbReference type="SAM" id="MobiDB-lite"/>
    </source>
</evidence>
<protein>
    <submittedName>
        <fullName evidence="3">Uncharacterized protein</fullName>
    </submittedName>
</protein>
<evidence type="ECO:0000256" key="2">
    <source>
        <dbReference type="SAM" id="SignalP"/>
    </source>
</evidence>
<feature type="signal peptide" evidence="2">
    <location>
        <begin position="1"/>
        <end position="19"/>
    </location>
</feature>
<accession>A0A9P6C4J7</accession>
<reference evidence="3" key="1">
    <citation type="submission" date="2020-11" db="EMBL/GenBank/DDBJ databases">
        <authorList>
            <consortium name="DOE Joint Genome Institute"/>
            <person name="Ahrendt S."/>
            <person name="Riley R."/>
            <person name="Andreopoulos W."/>
            <person name="Labutti K."/>
            <person name="Pangilinan J."/>
            <person name="Ruiz-Duenas F.J."/>
            <person name="Barrasa J.M."/>
            <person name="Sanchez-Garcia M."/>
            <person name="Camarero S."/>
            <person name="Miyauchi S."/>
            <person name="Serrano A."/>
            <person name="Linde D."/>
            <person name="Babiker R."/>
            <person name="Drula E."/>
            <person name="Ayuso-Fernandez I."/>
            <person name="Pacheco R."/>
            <person name="Padilla G."/>
            <person name="Ferreira P."/>
            <person name="Barriuso J."/>
            <person name="Kellner H."/>
            <person name="Castanera R."/>
            <person name="Alfaro M."/>
            <person name="Ramirez L."/>
            <person name="Pisabarro A.G."/>
            <person name="Kuo A."/>
            <person name="Tritt A."/>
            <person name="Lipzen A."/>
            <person name="He G."/>
            <person name="Yan M."/>
            <person name="Ng V."/>
            <person name="Cullen D."/>
            <person name="Martin F."/>
            <person name="Rosso M.-N."/>
            <person name="Henrissat B."/>
            <person name="Hibbett D."/>
            <person name="Martinez A.T."/>
            <person name="Grigoriev I.V."/>
        </authorList>
    </citation>
    <scope>NUCLEOTIDE SEQUENCE</scope>
    <source>
        <strain evidence="3">MF-IS2</strain>
    </source>
</reference>
<dbReference type="Pfam" id="PF10281">
    <property type="entry name" value="Ish1"/>
    <property type="match status" value="4"/>
</dbReference>
<dbReference type="Proteomes" id="UP000807342">
    <property type="component" value="Unassembled WGS sequence"/>
</dbReference>
<feature type="region of interest" description="Disordered" evidence="1">
    <location>
        <begin position="465"/>
        <end position="490"/>
    </location>
</feature>
<evidence type="ECO:0000313" key="3">
    <source>
        <dbReference type="EMBL" id="KAF9451357.1"/>
    </source>
</evidence>